<dbReference type="OrthoDB" id="9794513at2"/>
<evidence type="ECO:0000313" key="1">
    <source>
        <dbReference type="EMBL" id="RCN56173.1"/>
    </source>
</evidence>
<dbReference type="Proteomes" id="UP000253250">
    <property type="component" value="Unassembled WGS sequence"/>
</dbReference>
<keyword evidence="1" id="KW-0808">Transferase</keyword>
<reference evidence="1 2" key="1">
    <citation type="submission" date="2018-02" db="EMBL/GenBank/DDBJ databases">
        <title>Insights into the biology of acidophilic members of the Acidiferrobacteraceae family derived from comparative genomic analyses.</title>
        <authorList>
            <person name="Issotta F."/>
            <person name="Thyssen C."/>
            <person name="Mena C."/>
            <person name="Moya A."/>
            <person name="Bellenberg S."/>
            <person name="Sproer C."/>
            <person name="Covarrubias P.C."/>
            <person name="Sand W."/>
            <person name="Quatrini R."/>
            <person name="Vera M."/>
        </authorList>
    </citation>
    <scope>NUCLEOTIDE SEQUENCE [LARGE SCALE GENOMIC DNA]</scope>
    <source>
        <strain evidence="2">m-1</strain>
    </source>
</reference>
<dbReference type="PANTHER" id="PTHR45947:SF3">
    <property type="entry name" value="SULFOQUINOVOSYL TRANSFERASE SQD2"/>
    <property type="match status" value="1"/>
</dbReference>
<keyword evidence="2" id="KW-1185">Reference proteome</keyword>
<dbReference type="EMBL" id="PSYR01000002">
    <property type="protein sequence ID" value="RCN56173.1"/>
    <property type="molecule type" value="Genomic_DNA"/>
</dbReference>
<dbReference type="AlphaFoldDB" id="A0A1C2G375"/>
<dbReference type="SUPFAM" id="SSF53756">
    <property type="entry name" value="UDP-Glycosyltransferase/glycogen phosphorylase"/>
    <property type="match status" value="1"/>
</dbReference>
<dbReference type="STRING" id="163359.A9R16_00665"/>
<accession>A0A1C2G375</accession>
<dbReference type="GO" id="GO:0016757">
    <property type="term" value="F:glycosyltransferase activity"/>
    <property type="evidence" value="ECO:0007669"/>
    <property type="project" value="TreeGrafter"/>
</dbReference>
<proteinExistence type="predicted"/>
<dbReference type="CDD" id="cd03801">
    <property type="entry name" value="GT4_PimA-like"/>
    <property type="match status" value="1"/>
</dbReference>
<comment type="caution">
    <text evidence="1">The sequence shown here is derived from an EMBL/GenBank/DDBJ whole genome shotgun (WGS) entry which is preliminary data.</text>
</comment>
<sequence length="334" mass="37280">MRILTWHVHGSYLYYLSQLPYLFYVPVKPGRPEGYGGRRGGRSWPANLCEVDADKVCNLALDAVVFQSPRPYEHDQYELLTAAQRALPQIYIEHDPPRGHPTDTRHIVDDPTVLLVHVTHFNALMWDNGRTPVHVIRHGVAVTPHVRYTGEIARGLVVVNDLPKRGRRLGCDVFEYARRRVPLDLVGMGSEALGGLGEIAADELPGLMARYRFFFNPIRYTSLGLAVCEAMAAGVPVVGLATTEMPCVIRNGVSGYIYTDMEQAVRRMRELLARPDRAKALGEGARRRASLLFSLTRFARDWDLALAAAAQLRTPYNEKIAAGGLNEQADCAYK</sequence>
<name>A0A1C2G375_9GAMM</name>
<organism evidence="1 2">
    <name type="scientific">Acidiferrobacter thiooxydans</name>
    <dbReference type="NCBI Taxonomy" id="163359"/>
    <lineage>
        <taxon>Bacteria</taxon>
        <taxon>Pseudomonadati</taxon>
        <taxon>Pseudomonadota</taxon>
        <taxon>Gammaproteobacteria</taxon>
        <taxon>Acidiferrobacterales</taxon>
        <taxon>Acidiferrobacteraceae</taxon>
        <taxon>Acidiferrobacter</taxon>
    </lineage>
</organism>
<gene>
    <name evidence="1" type="ORF">C4900_09945</name>
</gene>
<dbReference type="RefSeq" id="WP_083995702.1">
    <property type="nucleotide sequence ID" value="NZ_PSYR01000002.1"/>
</dbReference>
<dbReference type="PANTHER" id="PTHR45947">
    <property type="entry name" value="SULFOQUINOVOSYL TRANSFERASE SQD2"/>
    <property type="match status" value="1"/>
</dbReference>
<dbReference type="Pfam" id="PF13692">
    <property type="entry name" value="Glyco_trans_1_4"/>
    <property type="match status" value="1"/>
</dbReference>
<evidence type="ECO:0000313" key="2">
    <source>
        <dbReference type="Proteomes" id="UP000253250"/>
    </source>
</evidence>
<dbReference type="Gene3D" id="3.40.50.2000">
    <property type="entry name" value="Glycogen Phosphorylase B"/>
    <property type="match status" value="1"/>
</dbReference>
<protein>
    <submittedName>
        <fullName evidence="1">LPS biosynthesis transferase</fullName>
    </submittedName>
</protein>
<dbReference type="InterPro" id="IPR050194">
    <property type="entry name" value="Glycosyltransferase_grp1"/>
</dbReference>